<comment type="caution">
    <text evidence="2">The sequence shown here is derived from an EMBL/GenBank/DDBJ whole genome shotgun (WGS) entry which is preliminary data.</text>
</comment>
<dbReference type="EMBL" id="PHFL01000039">
    <property type="protein sequence ID" value="RFM24602.1"/>
    <property type="molecule type" value="Genomic_DNA"/>
</dbReference>
<gene>
    <name evidence="2" type="ORF">D0433_05790</name>
</gene>
<protein>
    <submittedName>
        <fullName evidence="2">DUF4921 family protein</fullName>
    </submittedName>
</protein>
<dbReference type="AlphaFoldDB" id="A0A395M1L3"/>
<organism evidence="2 3">
    <name type="scientific">Candidatus Thermochlorobacter aerophilus</name>
    <dbReference type="NCBI Taxonomy" id="1868324"/>
    <lineage>
        <taxon>Bacteria</taxon>
        <taxon>Pseudomonadati</taxon>
        <taxon>Chlorobiota</taxon>
        <taxon>Chlorobiia</taxon>
        <taxon>Chlorobiales</taxon>
        <taxon>Candidatus Thermochlorobacteriaceae</taxon>
        <taxon>Candidatus Thermochlorobacter</taxon>
    </lineage>
</organism>
<evidence type="ECO:0000313" key="3">
    <source>
        <dbReference type="Proteomes" id="UP000266389"/>
    </source>
</evidence>
<dbReference type="InterPro" id="IPR036265">
    <property type="entry name" value="HIT-like_sf"/>
</dbReference>
<dbReference type="Pfam" id="PF16268">
    <property type="entry name" value="DUF4921"/>
    <property type="match status" value="1"/>
</dbReference>
<evidence type="ECO:0000259" key="1">
    <source>
        <dbReference type="Pfam" id="PF16268"/>
    </source>
</evidence>
<dbReference type="InterPro" id="IPR032576">
    <property type="entry name" value="DUF4921"/>
</dbReference>
<proteinExistence type="predicted"/>
<dbReference type="InterPro" id="IPR053177">
    <property type="entry name" value="ADP-glucose_phosphorylase"/>
</dbReference>
<accession>A0A395M1L3</accession>
<dbReference type="Proteomes" id="UP000266389">
    <property type="component" value="Unassembled WGS sequence"/>
</dbReference>
<name>A0A395M1L3_9BACT</name>
<sequence length="439" mass="50918">MRYDVYYHQMPDGTVKQINPFNGTEVWSVPGRAYRPLDCEVPEHAEPLEPKEKEDVCSFCETRYFETPPEKFRIILQNGRYQKLHQLPASQYFNTKAEFRRVANLFEILSLDYWRLNYNFRLTKAQLEWREKYLSEPEGMQHVLNVIDYKLSKMFKSPDEIKSISIDEKLAMADAFFGGSHELIIAGRHYKRGATHSNQLFSSGEMTPEEHEAYFVATVDALRDIYANNRYVRYVSVFQNWLKPAGASFDHLHKQLVGLDSWSISIENQVQMVRANPNVFNEYGPNLAIHYNLVFAENDYAIAYSAIGHRFPTIAIYSKAAHARPQDHTAEELRGVSDLVHACHAAMGSAISCNEEWYYTPIDSVYNMPWKILIKWRINIPAGFEGNTNIYINPISPIELRDRMVPRLYEARDKGLVAKGIAIAEECPCRLNPLKYYMR</sequence>
<dbReference type="PANTHER" id="PTHR42763">
    <property type="entry name" value="ADP-GLUCOSE PHOSPHORYLASE"/>
    <property type="match status" value="1"/>
</dbReference>
<dbReference type="Gene3D" id="3.30.428.10">
    <property type="entry name" value="HIT-like"/>
    <property type="match status" value="1"/>
</dbReference>
<dbReference type="SUPFAM" id="SSF54197">
    <property type="entry name" value="HIT-like"/>
    <property type="match status" value="1"/>
</dbReference>
<reference evidence="2 3" key="1">
    <citation type="journal article" date="2011" name="ISME J.">
        <title>Community ecology of hot spring cyanobacterial mats: predominant populations and their functional potential.</title>
        <authorList>
            <person name="Klatt C.G."/>
            <person name="Wood J.M."/>
            <person name="Rusch D.B."/>
            <person name="Bateson M.M."/>
            <person name="Hamamura N."/>
            <person name="Heidelberg J.F."/>
            <person name="Grossman A.R."/>
            <person name="Bhaya D."/>
            <person name="Cohan F.M."/>
            <person name="Kuhl M."/>
            <person name="Bryant D.A."/>
            <person name="Ward D.M."/>
        </authorList>
    </citation>
    <scope>NUCLEOTIDE SEQUENCE [LARGE SCALE GENOMIC DNA]</scope>
    <source>
        <strain evidence="2">OS</strain>
    </source>
</reference>
<feature type="domain" description="DUF4921" evidence="1">
    <location>
        <begin position="10"/>
        <end position="436"/>
    </location>
</feature>
<dbReference type="PANTHER" id="PTHR42763:SF2">
    <property type="entry name" value="ADP-GLUCOSE PHOSPHORYLASE"/>
    <property type="match status" value="1"/>
</dbReference>
<evidence type="ECO:0000313" key="2">
    <source>
        <dbReference type="EMBL" id="RFM24602.1"/>
    </source>
</evidence>